<comment type="caution">
    <text evidence="2">The sequence shown here is derived from an EMBL/GenBank/DDBJ whole genome shotgun (WGS) entry which is preliminary data.</text>
</comment>
<gene>
    <name evidence="2" type="ORF">J2X19_003226</name>
</gene>
<proteinExistence type="predicted"/>
<dbReference type="RefSeq" id="WP_310374741.1">
    <property type="nucleotide sequence ID" value="NZ_JAVDXT010000003.1"/>
</dbReference>
<evidence type="ECO:0000256" key="1">
    <source>
        <dbReference type="SAM" id="Phobius"/>
    </source>
</evidence>
<organism evidence="2 3">
    <name type="scientific">Rhodoferax ferrireducens</name>
    <dbReference type="NCBI Taxonomy" id="192843"/>
    <lineage>
        <taxon>Bacteria</taxon>
        <taxon>Pseudomonadati</taxon>
        <taxon>Pseudomonadota</taxon>
        <taxon>Betaproteobacteria</taxon>
        <taxon>Burkholderiales</taxon>
        <taxon>Comamonadaceae</taxon>
        <taxon>Rhodoferax</taxon>
    </lineage>
</organism>
<name>A0ABU2CB20_9BURK</name>
<dbReference type="NCBIfam" id="NF041437">
    <property type="entry name" value="TfpZ"/>
    <property type="match status" value="1"/>
</dbReference>
<keyword evidence="1" id="KW-0812">Transmembrane</keyword>
<dbReference type="EMBL" id="JAVDXT010000003">
    <property type="protein sequence ID" value="MDR7378532.1"/>
    <property type="molecule type" value="Genomic_DNA"/>
</dbReference>
<dbReference type="InterPro" id="IPR047814">
    <property type="entry name" value="TfpX/TfpZ-like"/>
</dbReference>
<sequence length="252" mass="27542">MVNWKERFRAAGIHIGICLGVALLAGLVVFGLWYPYPYREISGGRELFLLVVAVDVVLGPLLTLAIFDRVKPWPVLRRDLAAIALLQLGGLGYGMWTVFEARPVHLVFEVNRFRVVHAAEVPRELLGQTPAGITALPLWRPTLLSLRPFKDGAEKWDLALAEMGGVPIAARPDVWQSYAAGQADVRKAAKPVAELSGRFASSAADIGRTVAATGLSADRLGYLPLIGRKSYWTVFVDLQTAQPLAFLPLDSF</sequence>
<feature type="transmembrane region" description="Helical" evidence="1">
    <location>
        <begin position="12"/>
        <end position="35"/>
    </location>
</feature>
<reference evidence="2 3" key="1">
    <citation type="submission" date="2023-07" db="EMBL/GenBank/DDBJ databases">
        <title>Sorghum-associated microbial communities from plants grown in Nebraska, USA.</title>
        <authorList>
            <person name="Schachtman D."/>
        </authorList>
    </citation>
    <scope>NUCLEOTIDE SEQUENCE [LARGE SCALE GENOMIC DNA]</scope>
    <source>
        <strain evidence="2 3">BE313</strain>
    </source>
</reference>
<feature type="transmembrane region" description="Helical" evidence="1">
    <location>
        <begin position="79"/>
        <end position="99"/>
    </location>
</feature>
<evidence type="ECO:0008006" key="4">
    <source>
        <dbReference type="Google" id="ProtNLM"/>
    </source>
</evidence>
<feature type="transmembrane region" description="Helical" evidence="1">
    <location>
        <begin position="47"/>
        <end position="67"/>
    </location>
</feature>
<keyword evidence="3" id="KW-1185">Reference proteome</keyword>
<keyword evidence="1" id="KW-0472">Membrane</keyword>
<evidence type="ECO:0000313" key="3">
    <source>
        <dbReference type="Proteomes" id="UP001180487"/>
    </source>
</evidence>
<protein>
    <recommendedName>
        <fullName evidence="4">Pilus assembly protein</fullName>
    </recommendedName>
</protein>
<dbReference type="Proteomes" id="UP001180487">
    <property type="component" value="Unassembled WGS sequence"/>
</dbReference>
<keyword evidence="1" id="KW-1133">Transmembrane helix</keyword>
<accession>A0ABU2CB20</accession>
<evidence type="ECO:0000313" key="2">
    <source>
        <dbReference type="EMBL" id="MDR7378532.1"/>
    </source>
</evidence>